<dbReference type="Proteomes" id="UP000199034">
    <property type="component" value="Unassembled WGS sequence"/>
</dbReference>
<organism evidence="4 5">
    <name type="scientific">Nocardioides lianchengensis</name>
    <dbReference type="NCBI Taxonomy" id="1045774"/>
    <lineage>
        <taxon>Bacteria</taxon>
        <taxon>Bacillati</taxon>
        <taxon>Actinomycetota</taxon>
        <taxon>Actinomycetes</taxon>
        <taxon>Propionibacteriales</taxon>
        <taxon>Nocardioidaceae</taxon>
        <taxon>Nocardioides</taxon>
    </lineage>
</organism>
<accession>A0A1G6TQZ6</accession>
<dbReference type="RefSeq" id="WP_090857105.1">
    <property type="nucleotide sequence ID" value="NZ_FMZM01000007.1"/>
</dbReference>
<dbReference type="GO" id="GO:0044281">
    <property type="term" value="P:small molecule metabolic process"/>
    <property type="evidence" value="ECO:0007669"/>
    <property type="project" value="UniProtKB-ARBA"/>
</dbReference>
<evidence type="ECO:0000259" key="3">
    <source>
        <dbReference type="Pfam" id="PF01557"/>
    </source>
</evidence>
<evidence type="ECO:0000313" key="4">
    <source>
        <dbReference type="EMBL" id="SDD31528.1"/>
    </source>
</evidence>
<dbReference type="AlphaFoldDB" id="A0A1G6TQZ6"/>
<name>A0A1G6TQZ6_9ACTN</name>
<sequence>MLIIRYVHDDQVLVGLESHGQVRALPVATLAELLRLPLAELRAVCEAVTAPAVPLDEVRLLPPVDGLTEVWAAGVTYQRSSEARQEESGVPDVYSRVYDAARPELFFKSVAWRAVGDGEPIGVREDSPVNVPEPEVVVVVNAAGETVGVSVCDDVSSRSIEGENPLYLPQAKLYHGACAVGPGIRPVWEVPDLYDLGVTLVVTGADGTVRWKGETSTKLLHRTYDDLVEHLRRQSTFPDGALLSTGTGLVPDLDFDLVPGDVVEVSVAGVGTLRNPVLPASAERFAWLTPDPARRP</sequence>
<evidence type="ECO:0000256" key="2">
    <source>
        <dbReference type="ARBA" id="ARBA00022723"/>
    </source>
</evidence>
<protein>
    <submittedName>
        <fullName evidence="4">2-dehydro-3-deoxy-D-arabinonate dehydratase</fullName>
    </submittedName>
</protein>
<dbReference type="PANTHER" id="PTHR42796:SF7">
    <property type="entry name" value="2-DEHYDRO-3-DEOXY-D-ARABINONATE DEHYDRATASE"/>
    <property type="match status" value="1"/>
</dbReference>
<dbReference type="PANTHER" id="PTHR42796">
    <property type="entry name" value="FUMARYLACETOACETATE HYDROLASE DOMAIN-CONTAINING PROTEIN 2A-RELATED"/>
    <property type="match status" value="1"/>
</dbReference>
<dbReference type="InterPro" id="IPR036663">
    <property type="entry name" value="Fumarylacetoacetase_C_sf"/>
</dbReference>
<dbReference type="Gene3D" id="3.90.850.10">
    <property type="entry name" value="Fumarylacetoacetase-like, C-terminal domain"/>
    <property type="match status" value="1"/>
</dbReference>
<dbReference type="InterPro" id="IPR011234">
    <property type="entry name" value="Fumarylacetoacetase-like_C"/>
</dbReference>
<reference evidence="4 5" key="1">
    <citation type="submission" date="2016-10" db="EMBL/GenBank/DDBJ databases">
        <authorList>
            <person name="de Groot N.N."/>
        </authorList>
    </citation>
    <scope>NUCLEOTIDE SEQUENCE [LARGE SCALE GENOMIC DNA]</scope>
    <source>
        <strain evidence="4 5">CGMCC 4.6858</strain>
    </source>
</reference>
<dbReference type="OrthoDB" id="9779415at2"/>
<dbReference type="EMBL" id="FMZM01000007">
    <property type="protein sequence ID" value="SDD31528.1"/>
    <property type="molecule type" value="Genomic_DNA"/>
</dbReference>
<evidence type="ECO:0000256" key="1">
    <source>
        <dbReference type="ARBA" id="ARBA00010211"/>
    </source>
</evidence>
<keyword evidence="5" id="KW-1185">Reference proteome</keyword>
<dbReference type="STRING" id="1045774.SAMN05421872_107163"/>
<comment type="similarity">
    <text evidence="1">Belongs to the FAH family.</text>
</comment>
<proteinExistence type="inferred from homology"/>
<gene>
    <name evidence="4" type="ORF">SAMN05421872_107163</name>
</gene>
<feature type="domain" description="Fumarylacetoacetase-like C-terminal" evidence="3">
    <location>
        <begin position="100"/>
        <end position="277"/>
    </location>
</feature>
<dbReference type="Pfam" id="PF01557">
    <property type="entry name" value="FAA_hydrolase"/>
    <property type="match status" value="1"/>
</dbReference>
<dbReference type="InterPro" id="IPR051121">
    <property type="entry name" value="FAH"/>
</dbReference>
<keyword evidence="2" id="KW-0479">Metal-binding</keyword>
<dbReference type="SUPFAM" id="SSF56529">
    <property type="entry name" value="FAH"/>
    <property type="match status" value="1"/>
</dbReference>
<dbReference type="GO" id="GO:0003824">
    <property type="term" value="F:catalytic activity"/>
    <property type="evidence" value="ECO:0007669"/>
    <property type="project" value="InterPro"/>
</dbReference>
<dbReference type="GO" id="GO:0046872">
    <property type="term" value="F:metal ion binding"/>
    <property type="evidence" value="ECO:0007669"/>
    <property type="project" value="UniProtKB-KW"/>
</dbReference>
<evidence type="ECO:0000313" key="5">
    <source>
        <dbReference type="Proteomes" id="UP000199034"/>
    </source>
</evidence>